<protein>
    <submittedName>
        <fullName evidence="1">Uncharacterized protein</fullName>
    </submittedName>
</protein>
<gene>
    <name evidence="1" type="ORF">E2C01_025524</name>
</gene>
<reference evidence="1 2" key="1">
    <citation type="submission" date="2019-05" db="EMBL/GenBank/DDBJ databases">
        <title>Another draft genome of Portunus trituberculatus and its Hox gene families provides insights of decapod evolution.</title>
        <authorList>
            <person name="Jeong J.-H."/>
            <person name="Song I."/>
            <person name="Kim S."/>
            <person name="Choi T."/>
            <person name="Kim D."/>
            <person name="Ryu S."/>
            <person name="Kim W."/>
        </authorList>
    </citation>
    <scope>NUCLEOTIDE SEQUENCE [LARGE SCALE GENOMIC DNA]</scope>
    <source>
        <tissue evidence="1">Muscle</tissue>
    </source>
</reference>
<evidence type="ECO:0000313" key="1">
    <source>
        <dbReference type="EMBL" id="MPC32218.1"/>
    </source>
</evidence>
<evidence type="ECO:0000313" key="2">
    <source>
        <dbReference type="Proteomes" id="UP000324222"/>
    </source>
</evidence>
<dbReference type="EMBL" id="VSRR010002586">
    <property type="protein sequence ID" value="MPC32218.1"/>
    <property type="molecule type" value="Genomic_DNA"/>
</dbReference>
<accession>A0A5B7EFH6</accession>
<comment type="caution">
    <text evidence="1">The sequence shown here is derived from an EMBL/GenBank/DDBJ whole genome shotgun (WGS) entry which is preliminary data.</text>
</comment>
<sequence length="104" mass="11410">MVYADLPDDVYHPSLDALEVKCLCAAIRNAVSFQCQALMLMYTAANATQASNNTYTITFAGILVFRRQQLALQEPSPAAHTLQTALSRRQGYNGINLSLLWSGT</sequence>
<dbReference type="AlphaFoldDB" id="A0A5B7EFH6"/>
<proteinExistence type="predicted"/>
<name>A0A5B7EFH6_PORTR</name>
<organism evidence="1 2">
    <name type="scientific">Portunus trituberculatus</name>
    <name type="common">Swimming crab</name>
    <name type="synonym">Neptunus trituberculatus</name>
    <dbReference type="NCBI Taxonomy" id="210409"/>
    <lineage>
        <taxon>Eukaryota</taxon>
        <taxon>Metazoa</taxon>
        <taxon>Ecdysozoa</taxon>
        <taxon>Arthropoda</taxon>
        <taxon>Crustacea</taxon>
        <taxon>Multicrustacea</taxon>
        <taxon>Malacostraca</taxon>
        <taxon>Eumalacostraca</taxon>
        <taxon>Eucarida</taxon>
        <taxon>Decapoda</taxon>
        <taxon>Pleocyemata</taxon>
        <taxon>Brachyura</taxon>
        <taxon>Eubrachyura</taxon>
        <taxon>Portunoidea</taxon>
        <taxon>Portunidae</taxon>
        <taxon>Portuninae</taxon>
        <taxon>Portunus</taxon>
    </lineage>
</organism>
<keyword evidence="2" id="KW-1185">Reference proteome</keyword>
<dbReference type="Proteomes" id="UP000324222">
    <property type="component" value="Unassembled WGS sequence"/>
</dbReference>